<organism evidence="8 9">
    <name type="scientific">Apatococcus lobatus</name>
    <dbReference type="NCBI Taxonomy" id="904363"/>
    <lineage>
        <taxon>Eukaryota</taxon>
        <taxon>Viridiplantae</taxon>
        <taxon>Chlorophyta</taxon>
        <taxon>core chlorophytes</taxon>
        <taxon>Trebouxiophyceae</taxon>
        <taxon>Chlorellales</taxon>
        <taxon>Chlorellaceae</taxon>
        <taxon>Apatococcus</taxon>
    </lineage>
</organism>
<dbReference type="InterPro" id="IPR000407">
    <property type="entry name" value="GDA1_CD39_NTPase"/>
</dbReference>
<feature type="chain" id="PRO_5043329431" description="Apyrase" evidence="7">
    <location>
        <begin position="27"/>
        <end position="753"/>
    </location>
</feature>
<evidence type="ECO:0000256" key="3">
    <source>
        <dbReference type="PIRSR" id="PIRSR600407-1"/>
    </source>
</evidence>
<feature type="transmembrane region" description="Helical" evidence="6">
    <location>
        <begin position="600"/>
        <end position="621"/>
    </location>
</feature>
<dbReference type="Gene3D" id="3.30.420.150">
    <property type="entry name" value="Exopolyphosphatase. Domain 2"/>
    <property type="match status" value="1"/>
</dbReference>
<keyword evidence="2 4" id="KW-0378">Hydrolase</keyword>
<accession>A0AAW1RQH5</accession>
<dbReference type="AlphaFoldDB" id="A0AAW1RQH5"/>
<dbReference type="Gene3D" id="3.30.420.40">
    <property type="match status" value="1"/>
</dbReference>
<comment type="similarity">
    <text evidence="1 4">Belongs to the GDA1/CD39 NTPase family.</text>
</comment>
<evidence type="ECO:0000313" key="9">
    <source>
        <dbReference type="Proteomes" id="UP001438707"/>
    </source>
</evidence>
<dbReference type="PANTHER" id="PTHR11782:SF125">
    <property type="entry name" value="APYRASE 7-RELATED"/>
    <property type="match status" value="1"/>
</dbReference>
<evidence type="ECO:0000256" key="1">
    <source>
        <dbReference type="ARBA" id="ARBA00009283"/>
    </source>
</evidence>
<comment type="caution">
    <text evidence="8">The sequence shown here is derived from an EMBL/GenBank/DDBJ whole genome shotgun (WGS) entry which is preliminary data.</text>
</comment>
<dbReference type="GO" id="GO:0017110">
    <property type="term" value="F:nucleoside diphosphate phosphatase activity"/>
    <property type="evidence" value="ECO:0007669"/>
    <property type="project" value="TreeGrafter"/>
</dbReference>
<gene>
    <name evidence="8" type="ORF">WJX74_010454</name>
</gene>
<keyword evidence="6" id="KW-1133">Transmembrane helix</keyword>
<reference evidence="8 9" key="1">
    <citation type="journal article" date="2024" name="Nat. Commun.">
        <title>Phylogenomics reveals the evolutionary origins of lichenization in chlorophyte algae.</title>
        <authorList>
            <person name="Puginier C."/>
            <person name="Libourel C."/>
            <person name="Otte J."/>
            <person name="Skaloud P."/>
            <person name="Haon M."/>
            <person name="Grisel S."/>
            <person name="Petersen M."/>
            <person name="Berrin J.G."/>
            <person name="Delaux P.M."/>
            <person name="Dal Grande F."/>
            <person name="Keller J."/>
        </authorList>
    </citation>
    <scope>NUCLEOTIDE SEQUENCE [LARGE SCALE GENOMIC DNA]</scope>
    <source>
        <strain evidence="8 9">SAG 2145</strain>
    </source>
</reference>
<keyword evidence="6" id="KW-0472">Membrane</keyword>
<evidence type="ECO:0000256" key="5">
    <source>
        <dbReference type="SAM" id="MobiDB-lite"/>
    </source>
</evidence>
<name>A0AAW1RQH5_9CHLO</name>
<feature type="region of interest" description="Disordered" evidence="5">
    <location>
        <begin position="295"/>
        <end position="327"/>
    </location>
</feature>
<dbReference type="Proteomes" id="UP001438707">
    <property type="component" value="Unassembled WGS sequence"/>
</dbReference>
<keyword evidence="9" id="KW-1185">Reference proteome</keyword>
<dbReference type="GO" id="GO:0009134">
    <property type="term" value="P:nucleoside diphosphate catabolic process"/>
    <property type="evidence" value="ECO:0007669"/>
    <property type="project" value="TreeGrafter"/>
</dbReference>
<sequence length="753" mass="81440">MNIRACWALLQSQALLLTAIVSVALAGFELHQSWWTSPGYILVVDCGSTGTRLHAYQWQDKPSRLPLLRSISIKAARHKVPRRSGGKRAYERVETEPGIDSFLHDISGVKNKALGPLLDWAAAVVPPHLQAATPIFLLGTAGLRKMTSEPRQKLLAEAQSILTASPFRFENEWAEVITGEQEGLYGWIALNYLTGRLRAQPLSPAANESLDQPHPAAPSYPHEGPGSRKGPAGALDLGGSSLEITYPVQDQHNAQGPQANVSIAGVPYMLTTHAYPGLGLNDAFAASVAQLLAARSPQQQDDLPDAEGGLDNSPDQVIEEPSLPETPRHRIARHILAMQQADVRTGHLLAGQSGSHLRHLLVNSFPPSTEQQQQTQQFSPALGSSAADLIPHDLADAGEAVALERQHIGPASVSSAANPIQWDQRGFSRPYALRHKNPALPSLITLVGRPNWEACGKLAAAVVDDSPLCPNGSCIVADTIRQQRADFYALTGFYVVFHFLRLPSTASLDQLLLAGRRYCQEPWDSIPAARRQEIQAETYCFRAPFVADLLQRGLGLKPPRVRIGTGSEAWTLGAALAQGSAARLEDPAINAAFQPPAPTWVQAVWGVLLAGCLLWLAWLIWNRICIGMGRPPSSFEAASRRVGVDRLIDALPLPAARLRSLQLSSVHEDQHLYHTGGTARVGSMPLPSIGPINVGSSHLHATAAPSSPGRSGFFWSPSTRAIGGSFNSNMHWLNSQRKRNMSQDNLELHGAEL</sequence>
<dbReference type="Pfam" id="PF01150">
    <property type="entry name" value="GDA1_CD39"/>
    <property type="match status" value="2"/>
</dbReference>
<evidence type="ECO:0000256" key="7">
    <source>
        <dbReference type="SAM" id="SignalP"/>
    </source>
</evidence>
<keyword evidence="7" id="KW-0732">Signal</keyword>
<proteinExistence type="inferred from homology"/>
<dbReference type="PROSITE" id="PS01238">
    <property type="entry name" value="GDA1_CD39_NTPASE"/>
    <property type="match status" value="1"/>
</dbReference>
<evidence type="ECO:0000256" key="4">
    <source>
        <dbReference type="RuleBase" id="RU003833"/>
    </source>
</evidence>
<evidence type="ECO:0000313" key="8">
    <source>
        <dbReference type="EMBL" id="KAK9835895.1"/>
    </source>
</evidence>
<dbReference type="GO" id="GO:0016020">
    <property type="term" value="C:membrane"/>
    <property type="evidence" value="ECO:0007669"/>
    <property type="project" value="TreeGrafter"/>
</dbReference>
<evidence type="ECO:0008006" key="10">
    <source>
        <dbReference type="Google" id="ProtNLM"/>
    </source>
</evidence>
<feature type="region of interest" description="Disordered" evidence="5">
    <location>
        <begin position="204"/>
        <end position="236"/>
    </location>
</feature>
<feature type="signal peptide" evidence="7">
    <location>
        <begin position="1"/>
        <end position="26"/>
    </location>
</feature>
<keyword evidence="6" id="KW-0812">Transmembrane</keyword>
<evidence type="ECO:0000256" key="2">
    <source>
        <dbReference type="ARBA" id="ARBA00022801"/>
    </source>
</evidence>
<dbReference type="PANTHER" id="PTHR11782">
    <property type="entry name" value="ADENOSINE/GUANOSINE DIPHOSPHATASE"/>
    <property type="match status" value="1"/>
</dbReference>
<dbReference type="EMBL" id="JALJOS010000008">
    <property type="protein sequence ID" value="KAK9835895.1"/>
    <property type="molecule type" value="Genomic_DNA"/>
</dbReference>
<protein>
    <recommendedName>
        <fullName evidence="10">Apyrase</fullName>
    </recommendedName>
</protein>
<evidence type="ECO:0000256" key="6">
    <source>
        <dbReference type="SAM" id="Phobius"/>
    </source>
</evidence>
<feature type="active site" description="Proton acceptor" evidence="3">
    <location>
        <position position="182"/>
    </location>
</feature>